<keyword evidence="1" id="KW-0418">Kinase</keyword>
<dbReference type="InterPro" id="IPR006748">
    <property type="entry name" value="NH2Glyco/OHUrea_AB-resist_kin"/>
</dbReference>
<reference evidence="1 2" key="1">
    <citation type="submission" date="2018-03" db="EMBL/GenBank/DDBJ databases">
        <title>Genomic Encyclopedia of Archaeal and Bacterial Type Strains, Phase II (KMG-II): from individual species to whole genera.</title>
        <authorList>
            <person name="Goeker M."/>
        </authorList>
    </citation>
    <scope>NUCLEOTIDE SEQUENCE [LARGE SCALE GENOMIC DNA]</scope>
    <source>
        <strain evidence="1 2">DSM 45312</strain>
    </source>
</reference>
<dbReference type="SUPFAM" id="SSF56112">
    <property type="entry name" value="Protein kinase-like (PK-like)"/>
    <property type="match status" value="1"/>
</dbReference>
<evidence type="ECO:0000313" key="2">
    <source>
        <dbReference type="Proteomes" id="UP000240542"/>
    </source>
</evidence>
<protein>
    <submittedName>
        <fullName evidence="1">Streptomycin 6-kinase</fullName>
    </submittedName>
</protein>
<dbReference type="OrthoDB" id="3638028at2"/>
<dbReference type="EMBL" id="PYGA01000009">
    <property type="protein sequence ID" value="PSK97199.1"/>
    <property type="molecule type" value="Genomic_DNA"/>
</dbReference>
<sequence length="308" mass="33047">MTGSTAALVDEKQRTRLVSRFGKGARTWLAGLPAQVDALAAEWKLTVDGPAPHGRTSVVLRCRRADDAAAVLKVSPDRAMARSEARILRLWAGTGRVPQVWEVDEARGAILLESVGEGRTVALDARVPAMNEIGRLIADLHAAEIPASERAELHPLHERVSFLYDMWEHLRAGGPAAEQVPASLLHHGHARARALAADNGEGRVPLHGDLHPGNVLRGGPQRGLVAVDPRACIGDPAWDAAEWPLWRAESVAEVEHRAAELADVVGLPSERVVAWAEASAPILATGLANRGETASTPRFRTLMELAGR</sequence>
<evidence type="ECO:0000313" key="1">
    <source>
        <dbReference type="EMBL" id="PSK97199.1"/>
    </source>
</evidence>
<dbReference type="GO" id="GO:0019748">
    <property type="term" value="P:secondary metabolic process"/>
    <property type="evidence" value="ECO:0007669"/>
    <property type="project" value="InterPro"/>
</dbReference>
<dbReference type="Pfam" id="PF04655">
    <property type="entry name" value="APH_6_hur"/>
    <property type="match status" value="1"/>
</dbReference>
<gene>
    <name evidence="1" type="ORF">CLV63_109203</name>
</gene>
<dbReference type="GO" id="GO:0016773">
    <property type="term" value="F:phosphotransferase activity, alcohol group as acceptor"/>
    <property type="evidence" value="ECO:0007669"/>
    <property type="project" value="InterPro"/>
</dbReference>
<keyword evidence="1" id="KW-0808">Transferase</keyword>
<dbReference type="Proteomes" id="UP000240542">
    <property type="component" value="Unassembled WGS sequence"/>
</dbReference>
<keyword evidence="2" id="KW-1185">Reference proteome</keyword>
<dbReference type="GO" id="GO:0016301">
    <property type="term" value="F:kinase activity"/>
    <property type="evidence" value="ECO:0007669"/>
    <property type="project" value="UniProtKB-KW"/>
</dbReference>
<organism evidence="1 2">
    <name type="scientific">Murinocardiopsis flavida</name>
    <dbReference type="NCBI Taxonomy" id="645275"/>
    <lineage>
        <taxon>Bacteria</taxon>
        <taxon>Bacillati</taxon>
        <taxon>Actinomycetota</taxon>
        <taxon>Actinomycetes</taxon>
        <taxon>Streptosporangiales</taxon>
        <taxon>Nocardiopsidaceae</taxon>
        <taxon>Murinocardiopsis</taxon>
    </lineage>
</organism>
<dbReference type="AlphaFoldDB" id="A0A2P8DJ56"/>
<name>A0A2P8DJ56_9ACTN</name>
<dbReference type="RefSeq" id="WP_106583585.1">
    <property type="nucleotide sequence ID" value="NZ_PYGA01000009.1"/>
</dbReference>
<accession>A0A2P8DJ56</accession>
<dbReference type="Gene3D" id="3.90.1200.10">
    <property type="match status" value="1"/>
</dbReference>
<proteinExistence type="predicted"/>
<comment type="caution">
    <text evidence="1">The sequence shown here is derived from an EMBL/GenBank/DDBJ whole genome shotgun (WGS) entry which is preliminary data.</text>
</comment>
<dbReference type="InterPro" id="IPR011009">
    <property type="entry name" value="Kinase-like_dom_sf"/>
</dbReference>